<evidence type="ECO:0000259" key="1">
    <source>
        <dbReference type="Pfam" id="PF25302"/>
    </source>
</evidence>
<gene>
    <name evidence="2" type="ORF">GCM10023183_34340</name>
</gene>
<protein>
    <recommendedName>
        <fullName evidence="1">NAD glycohydrolase translocation F5/8 type C domain-containing protein</fullName>
    </recommendedName>
</protein>
<sequence>MRTLFALPLLLVSLVSYSQKVPEMQPALGHLVEKSTAGEAEFIRKQRTCEELWRKTSYQGGHEKLSVNEKKVLATCDEEFESYWDILGVGCSWYCGGGQDTTTATSVLKPVNGTNYSASNAHDLSYKTAWIEGAEGYGIGEKLTYHFPADNPRITKVIVVNGYVKSDQAWKDNTRVKKLMMYLNGKPFRVLNLQDTKKKQSFSFSPLGNDNTQAKSLSKKHTPWTLTFEILEVYPGAEYKDTAITEIYFDGIDVH</sequence>
<dbReference type="Pfam" id="PF25302">
    <property type="entry name" value="NADase_transloc"/>
    <property type="match status" value="1"/>
</dbReference>
<feature type="domain" description="NAD glycohydrolase translocation F5/8 type C" evidence="1">
    <location>
        <begin position="93"/>
        <end position="250"/>
    </location>
</feature>
<dbReference type="RefSeq" id="WP_345168952.1">
    <property type="nucleotide sequence ID" value="NZ_BAABGX010000003.1"/>
</dbReference>
<dbReference type="InterPro" id="IPR057561">
    <property type="entry name" value="NADase_transloc"/>
</dbReference>
<dbReference type="Proteomes" id="UP001501844">
    <property type="component" value="Unassembled WGS sequence"/>
</dbReference>
<reference evidence="3" key="1">
    <citation type="journal article" date="2019" name="Int. J. Syst. Evol. Microbiol.">
        <title>The Global Catalogue of Microorganisms (GCM) 10K type strain sequencing project: providing services to taxonomists for standard genome sequencing and annotation.</title>
        <authorList>
            <consortium name="The Broad Institute Genomics Platform"/>
            <consortium name="The Broad Institute Genome Sequencing Center for Infectious Disease"/>
            <person name="Wu L."/>
            <person name="Ma J."/>
        </authorList>
    </citation>
    <scope>NUCLEOTIDE SEQUENCE [LARGE SCALE GENOMIC DNA]</scope>
    <source>
        <strain evidence="3">JCM 17917</strain>
    </source>
</reference>
<name>A0ABP8FZH7_9BACT</name>
<comment type="caution">
    <text evidence="2">The sequence shown here is derived from an EMBL/GenBank/DDBJ whole genome shotgun (WGS) entry which is preliminary data.</text>
</comment>
<keyword evidence="3" id="KW-1185">Reference proteome</keyword>
<evidence type="ECO:0000313" key="2">
    <source>
        <dbReference type="EMBL" id="GAA4314213.1"/>
    </source>
</evidence>
<proteinExistence type="predicted"/>
<evidence type="ECO:0000313" key="3">
    <source>
        <dbReference type="Proteomes" id="UP001501844"/>
    </source>
</evidence>
<accession>A0ABP8FZH7</accession>
<dbReference type="NCBIfam" id="NF047619">
    <property type="entry name" value="NADase_discoid"/>
    <property type="match status" value="1"/>
</dbReference>
<organism evidence="2 3">
    <name type="scientific">Nibribacter koreensis</name>
    <dbReference type="NCBI Taxonomy" id="1084519"/>
    <lineage>
        <taxon>Bacteria</taxon>
        <taxon>Pseudomonadati</taxon>
        <taxon>Bacteroidota</taxon>
        <taxon>Cytophagia</taxon>
        <taxon>Cytophagales</taxon>
        <taxon>Hymenobacteraceae</taxon>
        <taxon>Nibribacter</taxon>
    </lineage>
</organism>
<dbReference type="EMBL" id="BAABGX010000003">
    <property type="protein sequence ID" value="GAA4314213.1"/>
    <property type="molecule type" value="Genomic_DNA"/>
</dbReference>